<comment type="similarity">
    <text evidence="1">Belongs to the paxM FAD-dependent monooxygenase family.</text>
</comment>
<keyword evidence="4" id="KW-0560">Oxidoreductase</keyword>
<keyword evidence="8" id="KW-1185">Reference proteome</keyword>
<dbReference type="FunFam" id="3.50.50.60:FF:000331">
    <property type="entry name" value="FAD/NAD(P)-binding domain-containing protein"/>
    <property type="match status" value="1"/>
</dbReference>
<dbReference type="AlphaFoldDB" id="A0AA38X4S1"/>
<name>A0AA38X4S1_9EURO</name>
<dbReference type="InterPro" id="IPR036188">
    <property type="entry name" value="FAD/NAD-bd_sf"/>
</dbReference>
<proteinExistence type="inferred from homology"/>
<dbReference type="Proteomes" id="UP001172673">
    <property type="component" value="Unassembled WGS sequence"/>
</dbReference>
<dbReference type="SUPFAM" id="SSF51905">
    <property type="entry name" value="FAD/NAD(P)-binding domain"/>
    <property type="match status" value="1"/>
</dbReference>
<evidence type="ECO:0000256" key="3">
    <source>
        <dbReference type="ARBA" id="ARBA00022827"/>
    </source>
</evidence>
<dbReference type="EMBL" id="JAPDRK010000013">
    <property type="protein sequence ID" value="KAJ9606829.1"/>
    <property type="molecule type" value="Genomic_DNA"/>
</dbReference>
<dbReference type="PANTHER" id="PTHR13789:SF187">
    <property type="entry name" value="MONOOXYGENASE"/>
    <property type="match status" value="1"/>
</dbReference>
<dbReference type="PRINTS" id="PR00420">
    <property type="entry name" value="RNGMNOXGNASE"/>
</dbReference>
<dbReference type="Pfam" id="PF01494">
    <property type="entry name" value="FAD_binding_3"/>
    <property type="match status" value="1"/>
</dbReference>
<keyword evidence="2" id="KW-0285">Flavoprotein</keyword>
<evidence type="ECO:0000313" key="7">
    <source>
        <dbReference type="EMBL" id="KAJ9606829.1"/>
    </source>
</evidence>
<evidence type="ECO:0000256" key="5">
    <source>
        <dbReference type="ARBA" id="ARBA00023033"/>
    </source>
</evidence>
<evidence type="ECO:0000256" key="2">
    <source>
        <dbReference type="ARBA" id="ARBA00022630"/>
    </source>
</evidence>
<keyword evidence="5" id="KW-0503">Monooxygenase</keyword>
<evidence type="ECO:0000256" key="4">
    <source>
        <dbReference type="ARBA" id="ARBA00023002"/>
    </source>
</evidence>
<dbReference type="PANTHER" id="PTHR13789">
    <property type="entry name" value="MONOOXYGENASE"/>
    <property type="match status" value="1"/>
</dbReference>
<protein>
    <recommendedName>
        <fullName evidence="6">FAD-binding domain-containing protein</fullName>
    </recommendedName>
</protein>
<keyword evidence="3" id="KW-0274">FAD</keyword>
<feature type="domain" description="FAD-binding" evidence="6">
    <location>
        <begin position="162"/>
        <end position="373"/>
    </location>
</feature>
<evidence type="ECO:0000259" key="6">
    <source>
        <dbReference type="Pfam" id="PF01494"/>
    </source>
</evidence>
<evidence type="ECO:0000256" key="1">
    <source>
        <dbReference type="ARBA" id="ARBA00007992"/>
    </source>
</evidence>
<comment type="caution">
    <text evidence="7">The sequence shown here is derived from an EMBL/GenBank/DDBJ whole genome shotgun (WGS) entry which is preliminary data.</text>
</comment>
<dbReference type="GO" id="GO:0004497">
    <property type="term" value="F:monooxygenase activity"/>
    <property type="evidence" value="ECO:0007669"/>
    <property type="project" value="UniProtKB-KW"/>
</dbReference>
<dbReference type="Gene3D" id="3.50.50.60">
    <property type="entry name" value="FAD/NAD(P)-binding domain"/>
    <property type="match status" value="1"/>
</dbReference>
<sequence length="467" mass="52341">MIMASEEPFAKSKTGIKVIIVGAGKYLASFLAKCHRQGHDVEIYESFPVLKVLGDIISFGSNAGRIFRRWGVDGSIAKTMRTLSIDLVKHGFKIHKYTGEHIITQMTPPMDPDAPVFNGHRGELHEVIFNYAKDDLKIPIHLGQKVLQYFEEDDKAGIELEGGEKVWADVVIGSDGVRSKARELVLGYFDKPKSSGYAVFRAWFPNTDMLADPRTAHFCNNGDTFQGWIGQDVHFLFSTIKNGSDCCWVLTHKDEADIDESWSFPGKLEDVYKVFEEWDPLCKTIVSKTPESHLVDWKLVYRDPLPTWVSKGGRTALLGDSAHPFLPTSAQGATQAMEDGVTIAVCLRRAGKAQVQDAVRTYQRIRYERVKAVQKTGETTRDMWHKADWDKVKENPESVQFPREDWIHMHDAENHAEEVFDENLAAVKAGEKAVPEKMASGVDSKFDAVTTVKEVSIAGEVEVNGTH</sequence>
<dbReference type="GO" id="GO:0071949">
    <property type="term" value="F:FAD binding"/>
    <property type="evidence" value="ECO:0007669"/>
    <property type="project" value="InterPro"/>
</dbReference>
<reference evidence="7" key="1">
    <citation type="submission" date="2022-10" db="EMBL/GenBank/DDBJ databases">
        <title>Culturing micro-colonial fungi from biological soil crusts in the Mojave desert and describing Neophaeococcomyces mojavensis, and introducing the new genera and species Taxawa tesnikishii.</title>
        <authorList>
            <person name="Kurbessoian T."/>
            <person name="Stajich J.E."/>
        </authorList>
    </citation>
    <scope>NUCLEOTIDE SEQUENCE</scope>
    <source>
        <strain evidence="7">TK_41</strain>
    </source>
</reference>
<evidence type="ECO:0000313" key="8">
    <source>
        <dbReference type="Proteomes" id="UP001172673"/>
    </source>
</evidence>
<dbReference type="InterPro" id="IPR002938">
    <property type="entry name" value="FAD-bd"/>
</dbReference>
<accession>A0AA38X4S1</accession>
<dbReference type="InterPro" id="IPR050493">
    <property type="entry name" value="FAD-dep_Monooxygenase_BioMet"/>
</dbReference>
<gene>
    <name evidence="7" type="ORF">H2200_008839</name>
</gene>
<organism evidence="7 8">
    <name type="scientific">Cladophialophora chaetospira</name>
    <dbReference type="NCBI Taxonomy" id="386627"/>
    <lineage>
        <taxon>Eukaryota</taxon>
        <taxon>Fungi</taxon>
        <taxon>Dikarya</taxon>
        <taxon>Ascomycota</taxon>
        <taxon>Pezizomycotina</taxon>
        <taxon>Eurotiomycetes</taxon>
        <taxon>Chaetothyriomycetidae</taxon>
        <taxon>Chaetothyriales</taxon>
        <taxon>Herpotrichiellaceae</taxon>
        <taxon>Cladophialophora</taxon>
    </lineage>
</organism>
<dbReference type="SUPFAM" id="SSF54373">
    <property type="entry name" value="FAD-linked reductases, C-terminal domain"/>
    <property type="match status" value="1"/>
</dbReference>